<sequence length="96" mass="11530">MPIRELGSKILTVKADEVTLEITYHRLKNKSTFIQILLRNITWINNDDMIRLFNIYYQVRRLEKGDFQSAMTVIRPSIVRNKWEELEEWNKVFGSN</sequence>
<dbReference type="EMBL" id="MNCJ02000328">
    <property type="protein sequence ID" value="KAF5775852.1"/>
    <property type="molecule type" value="Genomic_DNA"/>
</dbReference>
<reference evidence="1" key="1">
    <citation type="journal article" date="2017" name="Nature">
        <title>The sunflower genome provides insights into oil metabolism, flowering and Asterid evolution.</title>
        <authorList>
            <person name="Badouin H."/>
            <person name="Gouzy J."/>
            <person name="Grassa C.J."/>
            <person name="Murat F."/>
            <person name="Staton S.E."/>
            <person name="Cottret L."/>
            <person name="Lelandais-Briere C."/>
            <person name="Owens G.L."/>
            <person name="Carrere S."/>
            <person name="Mayjonade B."/>
            <person name="Legrand L."/>
            <person name="Gill N."/>
            <person name="Kane N.C."/>
            <person name="Bowers J.E."/>
            <person name="Hubner S."/>
            <person name="Bellec A."/>
            <person name="Berard A."/>
            <person name="Berges H."/>
            <person name="Blanchet N."/>
            <person name="Boniface M.C."/>
            <person name="Brunel D."/>
            <person name="Catrice O."/>
            <person name="Chaidir N."/>
            <person name="Claudel C."/>
            <person name="Donnadieu C."/>
            <person name="Faraut T."/>
            <person name="Fievet G."/>
            <person name="Helmstetter N."/>
            <person name="King M."/>
            <person name="Knapp S.J."/>
            <person name="Lai Z."/>
            <person name="Le Paslier M.C."/>
            <person name="Lippi Y."/>
            <person name="Lorenzon L."/>
            <person name="Mandel J.R."/>
            <person name="Marage G."/>
            <person name="Marchand G."/>
            <person name="Marquand E."/>
            <person name="Bret-Mestries E."/>
            <person name="Morien E."/>
            <person name="Nambeesan S."/>
            <person name="Nguyen T."/>
            <person name="Pegot-Espagnet P."/>
            <person name="Pouilly N."/>
            <person name="Raftis F."/>
            <person name="Sallet E."/>
            <person name="Schiex T."/>
            <person name="Thomas J."/>
            <person name="Vandecasteele C."/>
            <person name="Vares D."/>
            <person name="Vear F."/>
            <person name="Vautrin S."/>
            <person name="Crespi M."/>
            <person name="Mangin B."/>
            <person name="Burke J.M."/>
            <person name="Salse J."/>
            <person name="Munos S."/>
            <person name="Vincourt P."/>
            <person name="Rieseberg L.H."/>
            <person name="Langlade N.B."/>
        </authorList>
    </citation>
    <scope>NUCLEOTIDE SEQUENCE</scope>
    <source>
        <tissue evidence="1">Leaves</tissue>
    </source>
</reference>
<dbReference type="AlphaFoldDB" id="A0A9K3ELJ2"/>
<dbReference type="Proteomes" id="UP000215914">
    <property type="component" value="Unassembled WGS sequence"/>
</dbReference>
<organism evidence="1 2">
    <name type="scientific">Helianthus annuus</name>
    <name type="common">Common sunflower</name>
    <dbReference type="NCBI Taxonomy" id="4232"/>
    <lineage>
        <taxon>Eukaryota</taxon>
        <taxon>Viridiplantae</taxon>
        <taxon>Streptophyta</taxon>
        <taxon>Embryophyta</taxon>
        <taxon>Tracheophyta</taxon>
        <taxon>Spermatophyta</taxon>
        <taxon>Magnoliopsida</taxon>
        <taxon>eudicotyledons</taxon>
        <taxon>Gunneridae</taxon>
        <taxon>Pentapetalae</taxon>
        <taxon>asterids</taxon>
        <taxon>campanulids</taxon>
        <taxon>Asterales</taxon>
        <taxon>Asteraceae</taxon>
        <taxon>Asteroideae</taxon>
        <taxon>Heliantheae alliance</taxon>
        <taxon>Heliantheae</taxon>
        <taxon>Helianthus</taxon>
    </lineage>
</organism>
<evidence type="ECO:0000313" key="2">
    <source>
        <dbReference type="Proteomes" id="UP000215914"/>
    </source>
</evidence>
<evidence type="ECO:0000313" key="1">
    <source>
        <dbReference type="EMBL" id="KAF5775852.1"/>
    </source>
</evidence>
<gene>
    <name evidence="1" type="ORF">HanXRQr2_Chr13g0616671</name>
</gene>
<name>A0A9K3ELJ2_HELAN</name>
<dbReference type="Gramene" id="mRNA:HanXRQr2_Chr13g0616671">
    <property type="protein sequence ID" value="CDS:HanXRQr2_Chr13g0616671.1"/>
    <property type="gene ID" value="HanXRQr2_Chr13g0616671"/>
</dbReference>
<proteinExistence type="predicted"/>
<accession>A0A9K3ELJ2</accession>
<comment type="caution">
    <text evidence="1">The sequence shown here is derived from an EMBL/GenBank/DDBJ whole genome shotgun (WGS) entry which is preliminary data.</text>
</comment>
<keyword evidence="2" id="KW-1185">Reference proteome</keyword>
<protein>
    <submittedName>
        <fullName evidence="1">Uncharacterized protein</fullName>
    </submittedName>
</protein>
<reference evidence="1" key="2">
    <citation type="submission" date="2020-06" db="EMBL/GenBank/DDBJ databases">
        <title>Helianthus annuus Genome sequencing and assembly Release 2.</title>
        <authorList>
            <person name="Gouzy J."/>
            <person name="Langlade N."/>
            <person name="Munos S."/>
        </authorList>
    </citation>
    <scope>NUCLEOTIDE SEQUENCE</scope>
    <source>
        <tissue evidence="1">Leaves</tissue>
    </source>
</reference>